<dbReference type="InterPro" id="IPR046335">
    <property type="entry name" value="LacI/GalR-like_sensor"/>
</dbReference>
<accession>A0A845QTM8</accession>
<name>A0A845QTM8_9CLOT</name>
<feature type="domain" description="HTH lacI-type" evidence="4">
    <location>
        <begin position="2"/>
        <end position="48"/>
    </location>
</feature>
<dbReference type="SUPFAM" id="SSF47413">
    <property type="entry name" value="lambda repressor-like DNA-binding domains"/>
    <property type="match status" value="1"/>
</dbReference>
<dbReference type="PROSITE" id="PS50932">
    <property type="entry name" value="HTH_LACI_2"/>
    <property type="match status" value="1"/>
</dbReference>
<dbReference type="RefSeq" id="WP_160196382.1">
    <property type="nucleotide sequence ID" value="NZ_QXXA01000004.1"/>
</dbReference>
<dbReference type="PANTHER" id="PTHR30146:SF149">
    <property type="entry name" value="HTH-TYPE TRANSCRIPTIONAL REGULATOR EBGR"/>
    <property type="match status" value="1"/>
</dbReference>
<evidence type="ECO:0000256" key="3">
    <source>
        <dbReference type="ARBA" id="ARBA00023163"/>
    </source>
</evidence>
<keyword evidence="6" id="KW-1185">Reference proteome</keyword>
<dbReference type="PRINTS" id="PR00036">
    <property type="entry name" value="HTHLACI"/>
</dbReference>
<evidence type="ECO:0000259" key="4">
    <source>
        <dbReference type="PROSITE" id="PS50932"/>
    </source>
</evidence>
<keyword evidence="1" id="KW-0805">Transcription regulation</keyword>
<dbReference type="Pfam" id="PF13377">
    <property type="entry name" value="Peripla_BP_3"/>
    <property type="match status" value="1"/>
</dbReference>
<dbReference type="InterPro" id="IPR000843">
    <property type="entry name" value="HTH_LacI"/>
</dbReference>
<dbReference type="PANTHER" id="PTHR30146">
    <property type="entry name" value="LACI-RELATED TRANSCRIPTIONAL REPRESSOR"/>
    <property type="match status" value="1"/>
</dbReference>
<dbReference type="Gene3D" id="1.10.260.40">
    <property type="entry name" value="lambda repressor-like DNA-binding domains"/>
    <property type="match status" value="1"/>
</dbReference>
<dbReference type="OrthoDB" id="43195at2"/>
<comment type="caution">
    <text evidence="5">The sequence shown here is derived from an EMBL/GenBank/DDBJ whole genome shotgun (WGS) entry which is preliminary data.</text>
</comment>
<dbReference type="InterPro" id="IPR028082">
    <property type="entry name" value="Peripla_BP_I"/>
</dbReference>
<dbReference type="Pfam" id="PF00356">
    <property type="entry name" value="LacI"/>
    <property type="match status" value="1"/>
</dbReference>
<keyword evidence="2 5" id="KW-0238">DNA-binding</keyword>
<evidence type="ECO:0000256" key="1">
    <source>
        <dbReference type="ARBA" id="ARBA00023015"/>
    </source>
</evidence>
<dbReference type="GO" id="GO:0003700">
    <property type="term" value="F:DNA-binding transcription factor activity"/>
    <property type="evidence" value="ECO:0007669"/>
    <property type="project" value="TreeGrafter"/>
</dbReference>
<gene>
    <name evidence="5" type="ORF">D3Z33_03365</name>
</gene>
<evidence type="ECO:0000256" key="2">
    <source>
        <dbReference type="ARBA" id="ARBA00023125"/>
    </source>
</evidence>
<dbReference type="PROSITE" id="PS00356">
    <property type="entry name" value="HTH_LACI_1"/>
    <property type="match status" value="1"/>
</dbReference>
<dbReference type="CDD" id="cd01392">
    <property type="entry name" value="HTH_LacI"/>
    <property type="match status" value="1"/>
</dbReference>
<dbReference type="Gene3D" id="3.40.50.2300">
    <property type="match status" value="2"/>
</dbReference>
<evidence type="ECO:0000313" key="6">
    <source>
        <dbReference type="Proteomes" id="UP000467132"/>
    </source>
</evidence>
<dbReference type="InterPro" id="IPR010982">
    <property type="entry name" value="Lambda_DNA-bd_dom_sf"/>
</dbReference>
<keyword evidence="3" id="KW-0804">Transcription</keyword>
<organism evidence="5 6">
    <name type="scientific">Senegalia massiliensis</name>
    <dbReference type="NCBI Taxonomy" id="1720316"/>
    <lineage>
        <taxon>Bacteria</taxon>
        <taxon>Bacillati</taxon>
        <taxon>Bacillota</taxon>
        <taxon>Clostridia</taxon>
        <taxon>Eubacteriales</taxon>
        <taxon>Clostridiaceae</taxon>
        <taxon>Senegalia</taxon>
    </lineage>
</organism>
<dbReference type="GO" id="GO:0000976">
    <property type="term" value="F:transcription cis-regulatory region binding"/>
    <property type="evidence" value="ECO:0007669"/>
    <property type="project" value="TreeGrafter"/>
</dbReference>
<protein>
    <submittedName>
        <fullName evidence="5">LacI family DNA-binding transcriptional regulator</fullName>
    </submittedName>
</protein>
<proteinExistence type="predicted"/>
<dbReference type="AlphaFoldDB" id="A0A845QTM8"/>
<reference evidence="5 6" key="1">
    <citation type="submission" date="2018-08" db="EMBL/GenBank/DDBJ databases">
        <title>Murine metabolic-syndrome-specific gut microbial biobank.</title>
        <authorList>
            <person name="Liu C."/>
        </authorList>
    </citation>
    <scope>NUCLEOTIDE SEQUENCE [LARGE SCALE GENOMIC DNA]</scope>
    <source>
        <strain evidence="5 6">583</strain>
    </source>
</reference>
<dbReference type="EMBL" id="QXXA01000004">
    <property type="protein sequence ID" value="NBI05895.1"/>
    <property type="molecule type" value="Genomic_DNA"/>
</dbReference>
<dbReference type="SUPFAM" id="SSF53822">
    <property type="entry name" value="Periplasmic binding protein-like I"/>
    <property type="match status" value="1"/>
</dbReference>
<sequence length="333" mass="38181">MATLNDIAKKAGVSASTVSRVLNYDETLNVPDETRKKIFEAAESLSYKVRKKVKKNNNLTLGLYYSYSLEEELQDTYYLSIRVAIEKKLKNENINVYRIRKNDKKIDIKDLDGIICLGFFIEEDIDKIRSFNKPAIFVDSNPDDQVFDCVIIDLWKSTKDAVEYLINLGHKNIGFIGGVDIDIYGTKYYDLRQEAFEKISKEKDIYHGEFIQIGEYNPKSGYMLMKEIMNKEKKPTAIIIANDSMSIGAYKAANEMNINIPKDISIISFNDIPAAQYLVPPLSTIRLNTEFMGEVAVNMIKERIESKRKIPLKLTIPTKLIERESVYKGGNYE</sequence>
<dbReference type="Proteomes" id="UP000467132">
    <property type="component" value="Unassembled WGS sequence"/>
</dbReference>
<dbReference type="CDD" id="cd01544">
    <property type="entry name" value="PBP1_GalR"/>
    <property type="match status" value="1"/>
</dbReference>
<evidence type="ECO:0000313" key="5">
    <source>
        <dbReference type="EMBL" id="NBI05895.1"/>
    </source>
</evidence>
<dbReference type="SMART" id="SM00354">
    <property type="entry name" value="HTH_LACI"/>
    <property type="match status" value="1"/>
</dbReference>